<dbReference type="EMBL" id="CM029053">
    <property type="protein sequence ID" value="KAG2549890.1"/>
    <property type="molecule type" value="Genomic_DNA"/>
</dbReference>
<feature type="compositionally biased region" description="Basic residues" evidence="1">
    <location>
        <begin position="39"/>
        <end position="52"/>
    </location>
</feature>
<dbReference type="AlphaFoldDB" id="A0A8T0NKI5"/>
<evidence type="ECO:0000313" key="2">
    <source>
        <dbReference type="EMBL" id="KAG2549890.1"/>
    </source>
</evidence>
<dbReference type="Proteomes" id="UP000823388">
    <property type="component" value="Chromosome 9K"/>
</dbReference>
<sequence>MTRHGRRPERRPELGPRCQGRGNAAPRADPAGGGAPPWRGRRRRIGAARRGRRGEAAAATGPLLGAGLPAGGTPSHGTGKDRCSGRWSRVAPGRRIVPRTGRTAAGSQGQVDEFPSGLQAIDGLLQAEERAGDEGERYL</sequence>
<accession>A0A8T0NKI5</accession>
<feature type="compositionally biased region" description="Low complexity" evidence="1">
    <location>
        <begin position="56"/>
        <end position="73"/>
    </location>
</feature>
<proteinExistence type="predicted"/>
<comment type="caution">
    <text evidence="2">The sequence shown here is derived from an EMBL/GenBank/DDBJ whole genome shotgun (WGS) entry which is preliminary data.</text>
</comment>
<protein>
    <submittedName>
        <fullName evidence="2">Uncharacterized protein</fullName>
    </submittedName>
</protein>
<feature type="compositionally biased region" description="Low complexity" evidence="1">
    <location>
        <begin position="15"/>
        <end position="30"/>
    </location>
</feature>
<evidence type="ECO:0000256" key="1">
    <source>
        <dbReference type="SAM" id="MobiDB-lite"/>
    </source>
</evidence>
<feature type="region of interest" description="Disordered" evidence="1">
    <location>
        <begin position="1"/>
        <end position="116"/>
    </location>
</feature>
<keyword evidence="3" id="KW-1185">Reference proteome</keyword>
<reference evidence="2" key="1">
    <citation type="submission" date="2020-05" db="EMBL/GenBank/DDBJ databases">
        <title>WGS assembly of Panicum virgatum.</title>
        <authorList>
            <person name="Lovell J.T."/>
            <person name="Jenkins J."/>
            <person name="Shu S."/>
            <person name="Juenger T.E."/>
            <person name="Schmutz J."/>
        </authorList>
    </citation>
    <scope>NUCLEOTIDE SEQUENCE</scope>
    <source>
        <strain evidence="2">AP13</strain>
    </source>
</reference>
<gene>
    <name evidence="2" type="ORF">PVAP13_9KG273813</name>
</gene>
<name>A0A8T0NKI5_PANVG</name>
<evidence type="ECO:0000313" key="3">
    <source>
        <dbReference type="Proteomes" id="UP000823388"/>
    </source>
</evidence>
<organism evidence="2 3">
    <name type="scientific">Panicum virgatum</name>
    <name type="common">Blackwell switchgrass</name>
    <dbReference type="NCBI Taxonomy" id="38727"/>
    <lineage>
        <taxon>Eukaryota</taxon>
        <taxon>Viridiplantae</taxon>
        <taxon>Streptophyta</taxon>
        <taxon>Embryophyta</taxon>
        <taxon>Tracheophyta</taxon>
        <taxon>Spermatophyta</taxon>
        <taxon>Magnoliopsida</taxon>
        <taxon>Liliopsida</taxon>
        <taxon>Poales</taxon>
        <taxon>Poaceae</taxon>
        <taxon>PACMAD clade</taxon>
        <taxon>Panicoideae</taxon>
        <taxon>Panicodae</taxon>
        <taxon>Paniceae</taxon>
        <taxon>Panicinae</taxon>
        <taxon>Panicum</taxon>
        <taxon>Panicum sect. Hiantes</taxon>
    </lineage>
</organism>